<proteinExistence type="predicted"/>
<evidence type="ECO:0000256" key="1">
    <source>
        <dbReference type="SAM" id="Phobius"/>
    </source>
</evidence>
<dbReference type="EMBL" id="CP002525">
    <property type="protein sequence ID" value="ADX97698.1"/>
    <property type="molecule type" value="Genomic_DNA"/>
</dbReference>
<organism evidence="2 3">
    <name type="scientific">Mycoplasma suis (strain Illinois)</name>
    <dbReference type="NCBI Taxonomy" id="768700"/>
    <lineage>
        <taxon>Bacteria</taxon>
        <taxon>Bacillati</taxon>
        <taxon>Mycoplasmatota</taxon>
        <taxon>Mollicutes</taxon>
        <taxon>Mycoplasmataceae</taxon>
        <taxon>Mycoplasma</taxon>
    </lineage>
</organism>
<dbReference type="KEGG" id="mss:MSU_0154"/>
<dbReference type="STRING" id="768700.MSU_0154"/>
<evidence type="ECO:0000313" key="2">
    <source>
        <dbReference type="EMBL" id="ADX97698.1"/>
    </source>
</evidence>
<feature type="transmembrane region" description="Helical" evidence="1">
    <location>
        <begin position="12"/>
        <end position="32"/>
    </location>
</feature>
<name>F0QQC8_MYCSL</name>
<dbReference type="HOGENOM" id="CLU_116230_0_0_14"/>
<reference evidence="2 3" key="1">
    <citation type="journal article" date="2011" name="J. Bacteriol.">
        <title>Complete genome sequences of two hemotropic Mycoplasmas, Mycoplasma haemofelis strain Ohio2 and Mycoplasma suis strain Illinois.</title>
        <authorList>
            <person name="Messick J.B."/>
            <person name="Santos A.P."/>
            <person name="Guimaraes A.M."/>
        </authorList>
    </citation>
    <scope>NUCLEOTIDE SEQUENCE [LARGE SCALE GENOMIC DNA]</scope>
    <source>
        <strain evidence="2 3">Illinois</strain>
    </source>
</reference>
<evidence type="ECO:0000313" key="3">
    <source>
        <dbReference type="Proteomes" id="UP000007484"/>
    </source>
</evidence>
<dbReference type="AlphaFoldDB" id="F0QQC8"/>
<keyword evidence="1" id="KW-1133">Transmembrane helix</keyword>
<gene>
    <name evidence="2" type="ordered locus">MSU_0154</name>
</gene>
<protein>
    <submittedName>
        <fullName evidence="2">Uncharacterized protein</fullName>
    </submittedName>
</protein>
<keyword evidence="1" id="KW-0472">Membrane</keyword>
<dbReference type="Proteomes" id="UP000007484">
    <property type="component" value="Chromosome"/>
</dbReference>
<keyword evidence="1" id="KW-0812">Transmembrane</keyword>
<accession>F0QQC8</accession>
<keyword evidence="3" id="KW-1185">Reference proteome</keyword>
<sequence>MSFLVGATKIAVLALSIMGTTATVGIGLSYTLKSKISEKAREKRIAERNERVESEKKAKLLQQQRRIEAPLVNKTFKSETIFKKIEGNGSQCWEWKDGIKGVHTALEEEACKKKVQEIWGENSVTQPEKWFKSDPESAISFFVENLSLTWDKYSLLRSEEKDNWETGTFLCSHKKDKDDKELIVISCNKKSSSYYRRR</sequence>
<dbReference type="RefSeq" id="WP_013609652.1">
    <property type="nucleotide sequence ID" value="NC_015155.1"/>
</dbReference>